<dbReference type="Pfam" id="PF13676">
    <property type="entry name" value="TIR_2"/>
    <property type="match status" value="1"/>
</dbReference>
<protein>
    <submittedName>
        <fullName evidence="2">Toll/interleukin-1 receptor domain-containing protein</fullName>
    </submittedName>
</protein>
<evidence type="ECO:0000313" key="3">
    <source>
        <dbReference type="Proteomes" id="UP001067708"/>
    </source>
</evidence>
<organism evidence="2 3">
    <name type="scientific">Brevibacillus halotolerans</name>
    <dbReference type="NCBI Taxonomy" id="1507437"/>
    <lineage>
        <taxon>Bacteria</taxon>
        <taxon>Bacillati</taxon>
        <taxon>Bacillota</taxon>
        <taxon>Bacilli</taxon>
        <taxon>Bacillales</taxon>
        <taxon>Paenibacillaceae</taxon>
        <taxon>Brevibacillus</taxon>
    </lineage>
</organism>
<sequence length="79" mass="9280">MIAFASIGKALRNSDFVLVILSEEAVNSRWVQAEWENKYWDEISERLVKVLPIMHKSCLFQNFLKQRNMPILPLTMILD</sequence>
<dbReference type="EMBL" id="JAPTNG010000002">
    <property type="protein sequence ID" value="MCZ0829985.1"/>
    <property type="molecule type" value="Genomic_DNA"/>
</dbReference>
<proteinExistence type="predicted"/>
<dbReference type="RefSeq" id="WP_396125960.1">
    <property type="nucleotide sequence ID" value="NZ_JAPTNG010000002.1"/>
</dbReference>
<keyword evidence="2" id="KW-0675">Receptor</keyword>
<reference evidence="2" key="1">
    <citation type="submission" date="2022-09" db="EMBL/GenBank/DDBJ databases">
        <title>Genome analysis and characterization of larvicidal activity of Brevibacillus strains.</title>
        <authorList>
            <person name="Patrusheva E.V."/>
            <person name="Izotova A.O."/>
            <person name="Toshchakov S.V."/>
            <person name="Sineoky S.P."/>
        </authorList>
    </citation>
    <scope>NUCLEOTIDE SEQUENCE</scope>
    <source>
        <strain evidence="2">VKPM_B-13244</strain>
    </source>
</reference>
<dbReference type="InterPro" id="IPR000157">
    <property type="entry name" value="TIR_dom"/>
</dbReference>
<dbReference type="SUPFAM" id="SSF52200">
    <property type="entry name" value="Toll/Interleukin receptor TIR domain"/>
    <property type="match status" value="1"/>
</dbReference>
<comment type="caution">
    <text evidence="2">The sequence shown here is derived from an EMBL/GenBank/DDBJ whole genome shotgun (WGS) entry which is preliminary data.</text>
</comment>
<feature type="domain" description="TIR" evidence="1">
    <location>
        <begin position="6"/>
        <end position="58"/>
    </location>
</feature>
<gene>
    <name evidence="2" type="ORF">O0535_04130</name>
</gene>
<evidence type="ECO:0000259" key="1">
    <source>
        <dbReference type="Pfam" id="PF13676"/>
    </source>
</evidence>
<dbReference type="InterPro" id="IPR035897">
    <property type="entry name" value="Toll_tir_struct_dom_sf"/>
</dbReference>
<name>A0ABT4HUQ5_9BACL</name>
<keyword evidence="3" id="KW-1185">Reference proteome</keyword>
<accession>A0ABT4HUQ5</accession>
<evidence type="ECO:0000313" key="2">
    <source>
        <dbReference type="EMBL" id="MCZ0829985.1"/>
    </source>
</evidence>
<dbReference type="Gene3D" id="3.40.50.10140">
    <property type="entry name" value="Toll/interleukin-1 receptor homology (TIR) domain"/>
    <property type="match status" value="1"/>
</dbReference>
<dbReference type="Proteomes" id="UP001067708">
    <property type="component" value="Unassembled WGS sequence"/>
</dbReference>